<keyword evidence="1" id="KW-1133">Transmembrane helix</keyword>
<dbReference type="OrthoDB" id="3250682at2759"/>
<name>A0A8H6Y781_9AGAR</name>
<evidence type="ECO:0000313" key="2">
    <source>
        <dbReference type="EMBL" id="KAF7355563.1"/>
    </source>
</evidence>
<keyword evidence="1" id="KW-0812">Transmembrane</keyword>
<dbReference type="Proteomes" id="UP000623467">
    <property type="component" value="Unassembled WGS sequence"/>
</dbReference>
<reference evidence="2" key="1">
    <citation type="submission" date="2020-05" db="EMBL/GenBank/DDBJ databases">
        <title>Mycena genomes resolve the evolution of fungal bioluminescence.</title>
        <authorList>
            <person name="Tsai I.J."/>
        </authorList>
    </citation>
    <scope>NUCLEOTIDE SEQUENCE</scope>
    <source>
        <strain evidence="2">160909Yilan</strain>
    </source>
</reference>
<evidence type="ECO:0000313" key="3">
    <source>
        <dbReference type="Proteomes" id="UP000623467"/>
    </source>
</evidence>
<protein>
    <submittedName>
        <fullName evidence="2">Uncharacterized protein</fullName>
    </submittedName>
</protein>
<feature type="transmembrane region" description="Helical" evidence="1">
    <location>
        <begin position="12"/>
        <end position="37"/>
    </location>
</feature>
<comment type="caution">
    <text evidence="2">The sequence shown here is derived from an EMBL/GenBank/DDBJ whole genome shotgun (WGS) entry which is preliminary data.</text>
</comment>
<keyword evidence="1" id="KW-0472">Membrane</keyword>
<feature type="transmembrane region" description="Helical" evidence="1">
    <location>
        <begin position="58"/>
        <end position="81"/>
    </location>
</feature>
<proteinExistence type="predicted"/>
<organism evidence="2 3">
    <name type="scientific">Mycena sanguinolenta</name>
    <dbReference type="NCBI Taxonomy" id="230812"/>
    <lineage>
        <taxon>Eukaryota</taxon>
        <taxon>Fungi</taxon>
        <taxon>Dikarya</taxon>
        <taxon>Basidiomycota</taxon>
        <taxon>Agaricomycotina</taxon>
        <taxon>Agaricomycetes</taxon>
        <taxon>Agaricomycetidae</taxon>
        <taxon>Agaricales</taxon>
        <taxon>Marasmiineae</taxon>
        <taxon>Mycenaceae</taxon>
        <taxon>Mycena</taxon>
    </lineage>
</organism>
<dbReference type="EMBL" id="JACAZH010000011">
    <property type="protein sequence ID" value="KAF7355563.1"/>
    <property type="molecule type" value="Genomic_DNA"/>
</dbReference>
<dbReference type="AlphaFoldDB" id="A0A8H6Y781"/>
<sequence>MTLALTASSAAFFGAVIGSFLYGLFFLLAILSTVLHIQRIKRNNRVNAGASRGVVMRSVLRNPMIVASFAMFLTVTARWVLDMVNTAYGLLESEDSELYFSTPIGPTAVVGMAFFIASLVICDAMIVYRLWSVWNNSTVVAIFPFLSLLAMLACGIGFTYQMAIMTPGDSVFAARIRRWVVTDSVLNLVTNIYCTAFIAYRIHVVNSDPNLARLHGRRDLKVIFTSP</sequence>
<feature type="transmembrane region" description="Helical" evidence="1">
    <location>
        <begin position="140"/>
        <end position="164"/>
    </location>
</feature>
<keyword evidence="3" id="KW-1185">Reference proteome</keyword>
<evidence type="ECO:0000256" key="1">
    <source>
        <dbReference type="SAM" id="Phobius"/>
    </source>
</evidence>
<feature type="transmembrane region" description="Helical" evidence="1">
    <location>
        <begin position="184"/>
        <end position="203"/>
    </location>
</feature>
<feature type="transmembrane region" description="Helical" evidence="1">
    <location>
        <begin position="108"/>
        <end position="128"/>
    </location>
</feature>
<gene>
    <name evidence="2" type="ORF">MSAN_01473500</name>
</gene>
<accession>A0A8H6Y781</accession>